<dbReference type="PANTHER" id="PTHR36529">
    <property type="entry name" value="SLL1095 PROTEIN"/>
    <property type="match status" value="1"/>
</dbReference>
<dbReference type="SUPFAM" id="SSF53448">
    <property type="entry name" value="Nucleotide-diphospho-sugar transferases"/>
    <property type="match status" value="1"/>
</dbReference>
<evidence type="ECO:0000313" key="1">
    <source>
        <dbReference type="EMBL" id="CAA6830280.1"/>
    </source>
</evidence>
<dbReference type="NCBIfam" id="TIGR04282">
    <property type="entry name" value="glyco_like_cofC"/>
    <property type="match status" value="1"/>
</dbReference>
<dbReference type="Gene3D" id="3.90.550.10">
    <property type="entry name" value="Spore Coat Polysaccharide Biosynthesis Protein SpsA, Chain A"/>
    <property type="match status" value="1"/>
</dbReference>
<dbReference type="Pfam" id="PF09837">
    <property type="entry name" value="DUF2064"/>
    <property type="match status" value="1"/>
</dbReference>
<dbReference type="EMBL" id="CACVAQ010000545">
    <property type="protein sequence ID" value="CAA6830280.1"/>
    <property type="molecule type" value="Genomic_DNA"/>
</dbReference>
<organism evidence="1">
    <name type="scientific">uncultured Aureispira sp</name>
    <dbReference type="NCBI Taxonomy" id="1331704"/>
    <lineage>
        <taxon>Bacteria</taxon>
        <taxon>Pseudomonadati</taxon>
        <taxon>Bacteroidota</taxon>
        <taxon>Saprospiria</taxon>
        <taxon>Saprospirales</taxon>
        <taxon>Saprospiraceae</taxon>
        <taxon>Aureispira</taxon>
        <taxon>environmental samples</taxon>
    </lineage>
</organism>
<protein>
    <submittedName>
        <fullName evidence="1">Glycosyltransferase (EC)</fullName>
        <ecNumber evidence="1">2.4.1.-</ecNumber>
    </submittedName>
</protein>
<gene>
    <name evidence="1" type="ORF">HELGO_WM27128</name>
</gene>
<dbReference type="PANTHER" id="PTHR36529:SF1">
    <property type="entry name" value="GLYCOSYLTRANSFERASE"/>
    <property type="match status" value="1"/>
</dbReference>
<dbReference type="AlphaFoldDB" id="A0A6S6UM10"/>
<reference evidence="1" key="1">
    <citation type="submission" date="2020-01" db="EMBL/GenBank/DDBJ databases">
        <authorList>
            <person name="Meier V. D."/>
            <person name="Meier V D."/>
        </authorList>
    </citation>
    <scope>NUCLEOTIDE SEQUENCE</scope>
    <source>
        <strain evidence="1">HLG_WM_MAG_10</strain>
    </source>
</reference>
<proteinExistence type="predicted"/>
<dbReference type="GO" id="GO:0016757">
    <property type="term" value="F:glycosyltransferase activity"/>
    <property type="evidence" value="ECO:0007669"/>
    <property type="project" value="UniProtKB-KW"/>
</dbReference>
<dbReference type="InterPro" id="IPR029044">
    <property type="entry name" value="Nucleotide-diphossugar_trans"/>
</dbReference>
<sequence>MNNKGLLMVFAKNPVLGTAKTRLAASVGAEKALEIYQFLLQHTATITAASDSDKRVFYSSYIESGDVFSEEHFSKTLQRQGDLGEKMSAGFQIAFDDQYDRVVIIGSDCYELSTSILNQAFEALLSHDFVIGPAKDGGYYLLGMRQLEPAVFQNKTWSHESLYQATLADFTALNYSFVELPVLSDVDYLDDLPQDVRTKFGV</sequence>
<keyword evidence="1" id="KW-0328">Glycosyltransferase</keyword>
<dbReference type="EC" id="2.4.1.-" evidence="1"/>
<name>A0A6S6UM10_9BACT</name>
<accession>A0A6S6UM10</accession>
<keyword evidence="1" id="KW-0808">Transferase</keyword>
<dbReference type="InterPro" id="IPR018641">
    <property type="entry name" value="Trfase_1_rSAM/seldom-assoc"/>
</dbReference>